<gene>
    <name evidence="1" type="ORF">OTI717_LOCUS40232</name>
</gene>
<accession>A0A820ED51</accession>
<organism evidence="1 2">
    <name type="scientific">Rotaria sordida</name>
    <dbReference type="NCBI Taxonomy" id="392033"/>
    <lineage>
        <taxon>Eukaryota</taxon>
        <taxon>Metazoa</taxon>
        <taxon>Spiralia</taxon>
        <taxon>Gnathifera</taxon>
        <taxon>Rotifera</taxon>
        <taxon>Eurotatoria</taxon>
        <taxon>Bdelloidea</taxon>
        <taxon>Philodinida</taxon>
        <taxon>Philodinidae</taxon>
        <taxon>Rotaria</taxon>
    </lineage>
</organism>
<comment type="caution">
    <text evidence="1">The sequence shown here is derived from an EMBL/GenBank/DDBJ whole genome shotgun (WGS) entry which is preliminary data.</text>
</comment>
<sequence>MTYEPSLVKLPEVVQIIADPLKR</sequence>
<reference evidence="1" key="1">
    <citation type="submission" date="2021-02" db="EMBL/GenBank/DDBJ databases">
        <authorList>
            <person name="Nowell W R."/>
        </authorList>
    </citation>
    <scope>NUCLEOTIDE SEQUENCE</scope>
</reference>
<protein>
    <submittedName>
        <fullName evidence="1">Uncharacterized protein</fullName>
    </submittedName>
</protein>
<feature type="non-terminal residue" evidence="1">
    <location>
        <position position="23"/>
    </location>
</feature>
<dbReference type="AlphaFoldDB" id="A0A820ED51"/>
<name>A0A820ED51_9BILA</name>
<dbReference type="Proteomes" id="UP000663823">
    <property type="component" value="Unassembled WGS sequence"/>
</dbReference>
<dbReference type="EMBL" id="CAJOAX010030893">
    <property type="protein sequence ID" value="CAF4245022.1"/>
    <property type="molecule type" value="Genomic_DNA"/>
</dbReference>
<proteinExistence type="predicted"/>
<evidence type="ECO:0000313" key="1">
    <source>
        <dbReference type="EMBL" id="CAF4245022.1"/>
    </source>
</evidence>
<evidence type="ECO:0000313" key="2">
    <source>
        <dbReference type="Proteomes" id="UP000663823"/>
    </source>
</evidence>